<dbReference type="InterPro" id="IPR051311">
    <property type="entry name" value="DedA_domain"/>
</dbReference>
<evidence type="ECO:0000256" key="6">
    <source>
        <dbReference type="ARBA" id="ARBA00023136"/>
    </source>
</evidence>
<keyword evidence="3" id="KW-1003">Cell membrane</keyword>
<reference evidence="10" key="1">
    <citation type="journal article" date="2019" name="Int. J. Syst. Evol. Microbiol.">
        <title>The Global Catalogue of Microorganisms (GCM) 10K type strain sequencing project: providing services to taxonomists for standard genome sequencing and annotation.</title>
        <authorList>
            <consortium name="The Broad Institute Genomics Platform"/>
            <consortium name="The Broad Institute Genome Sequencing Center for Infectious Disease"/>
            <person name="Wu L."/>
            <person name="Ma J."/>
        </authorList>
    </citation>
    <scope>NUCLEOTIDE SEQUENCE [LARGE SCALE GENOMIC DNA]</scope>
    <source>
        <strain evidence="10">CGMCC 1.15353</strain>
    </source>
</reference>
<sequence>MLDFIVSTLKDWGLFGLLLSLSIEASSLPFPGGLVVLAYGYILKASALTSLGIALLAGGVYTLFSYIPYVIGYKLEGKLQNWFKSDKLEKAERWFSRCGEWTIALSRPLGLGNYVSYFSGISHVRPVRFGVITFIGITPYIYIMLLVGRMGNLSSIKNTITSLQQYVYLALACVLIMFLAYKIVQRKKSKSCNTSPFKKTSTKEEAH</sequence>
<accession>A0ABQ1QF15</accession>
<comment type="subcellular location">
    <subcellularLocation>
        <location evidence="1">Cell membrane</location>
        <topology evidence="1">Multi-pass membrane protein</topology>
    </subcellularLocation>
</comment>
<comment type="caution">
    <text evidence="9">The sequence shown here is derived from an EMBL/GenBank/DDBJ whole genome shotgun (WGS) entry which is preliminary data.</text>
</comment>
<evidence type="ECO:0000256" key="7">
    <source>
        <dbReference type="SAM" id="Phobius"/>
    </source>
</evidence>
<evidence type="ECO:0000313" key="9">
    <source>
        <dbReference type="EMBL" id="GGD24852.1"/>
    </source>
</evidence>
<keyword evidence="6 7" id="KW-0472">Membrane</keyword>
<evidence type="ECO:0000256" key="1">
    <source>
        <dbReference type="ARBA" id="ARBA00004651"/>
    </source>
</evidence>
<evidence type="ECO:0000256" key="2">
    <source>
        <dbReference type="ARBA" id="ARBA00010792"/>
    </source>
</evidence>
<keyword evidence="4 7" id="KW-0812">Transmembrane</keyword>
<feature type="transmembrane region" description="Helical" evidence="7">
    <location>
        <begin position="48"/>
        <end position="71"/>
    </location>
</feature>
<name>A0ABQ1QF15_9BACI</name>
<proteinExistence type="inferred from homology"/>
<keyword evidence="5 7" id="KW-1133">Transmembrane helix</keyword>
<gene>
    <name evidence="9" type="ORF">GCM10011389_35690</name>
</gene>
<evidence type="ECO:0000313" key="10">
    <source>
        <dbReference type="Proteomes" id="UP000642571"/>
    </source>
</evidence>
<evidence type="ECO:0000256" key="3">
    <source>
        <dbReference type="ARBA" id="ARBA00022475"/>
    </source>
</evidence>
<dbReference type="RefSeq" id="WP_188655729.1">
    <property type="nucleotide sequence ID" value="NZ_BMIN01000020.1"/>
</dbReference>
<evidence type="ECO:0000259" key="8">
    <source>
        <dbReference type="Pfam" id="PF09335"/>
    </source>
</evidence>
<comment type="similarity">
    <text evidence="2">Belongs to the DedA family.</text>
</comment>
<protein>
    <recommendedName>
        <fullName evidence="8">VTT domain-containing protein</fullName>
    </recommendedName>
</protein>
<evidence type="ECO:0000256" key="4">
    <source>
        <dbReference type="ARBA" id="ARBA00022692"/>
    </source>
</evidence>
<feature type="transmembrane region" description="Helical" evidence="7">
    <location>
        <begin position="127"/>
        <end position="146"/>
    </location>
</feature>
<dbReference type="EMBL" id="BMIN01000020">
    <property type="protein sequence ID" value="GGD24852.1"/>
    <property type="molecule type" value="Genomic_DNA"/>
</dbReference>
<feature type="transmembrane region" description="Helical" evidence="7">
    <location>
        <begin position="12"/>
        <end position="42"/>
    </location>
</feature>
<organism evidence="9 10">
    <name type="scientific">Pontibacillus salipaludis</name>
    <dbReference type="NCBI Taxonomy" id="1697394"/>
    <lineage>
        <taxon>Bacteria</taxon>
        <taxon>Bacillati</taxon>
        <taxon>Bacillota</taxon>
        <taxon>Bacilli</taxon>
        <taxon>Bacillales</taxon>
        <taxon>Bacillaceae</taxon>
        <taxon>Pontibacillus</taxon>
    </lineage>
</organism>
<feature type="domain" description="VTT" evidence="8">
    <location>
        <begin position="31"/>
        <end position="149"/>
    </location>
</feature>
<dbReference type="Proteomes" id="UP000642571">
    <property type="component" value="Unassembled WGS sequence"/>
</dbReference>
<dbReference type="PANTHER" id="PTHR42709">
    <property type="entry name" value="ALKALINE PHOSPHATASE LIKE PROTEIN"/>
    <property type="match status" value="1"/>
</dbReference>
<evidence type="ECO:0000256" key="5">
    <source>
        <dbReference type="ARBA" id="ARBA00022989"/>
    </source>
</evidence>
<dbReference type="InterPro" id="IPR032816">
    <property type="entry name" value="VTT_dom"/>
</dbReference>
<feature type="transmembrane region" description="Helical" evidence="7">
    <location>
        <begin position="166"/>
        <end position="184"/>
    </location>
</feature>
<dbReference type="Pfam" id="PF09335">
    <property type="entry name" value="VTT_dom"/>
    <property type="match status" value="1"/>
</dbReference>
<keyword evidence="10" id="KW-1185">Reference proteome</keyword>
<dbReference type="PANTHER" id="PTHR42709:SF6">
    <property type="entry name" value="UNDECAPRENYL PHOSPHATE TRANSPORTER A"/>
    <property type="match status" value="1"/>
</dbReference>